<dbReference type="PANTHER" id="PTHR36842:SF1">
    <property type="entry name" value="PROTEIN TOLB"/>
    <property type="match status" value="1"/>
</dbReference>
<evidence type="ECO:0000256" key="1">
    <source>
        <dbReference type="SAM" id="SignalP"/>
    </source>
</evidence>
<dbReference type="EMBL" id="CM001402">
    <property type="protein sequence ID" value="EHO42407.1"/>
    <property type="molecule type" value="Genomic_DNA"/>
</dbReference>
<accession>H1XRC6</accession>
<evidence type="ECO:0000313" key="4">
    <source>
        <dbReference type="Proteomes" id="UP000004671"/>
    </source>
</evidence>
<dbReference type="InParanoid" id="H1XRC6"/>
<gene>
    <name evidence="2" type="ORF">Cabys_1647</name>
    <name evidence="3" type="ORF">Calab_2800</name>
</gene>
<dbReference type="Proteomes" id="UP000004671">
    <property type="component" value="Chromosome"/>
</dbReference>
<evidence type="ECO:0000313" key="5">
    <source>
        <dbReference type="Proteomes" id="UP000183868"/>
    </source>
</evidence>
<proteinExistence type="predicted"/>
<dbReference type="RefSeq" id="WP_006929745.1">
    <property type="nucleotide sequence ID" value="NZ_CM001402.1"/>
</dbReference>
<evidence type="ECO:0000313" key="3">
    <source>
        <dbReference type="EMBL" id="EHO42407.1"/>
    </source>
</evidence>
<dbReference type="SUPFAM" id="SSF69304">
    <property type="entry name" value="Tricorn protease N-terminal domain"/>
    <property type="match status" value="1"/>
</dbReference>
<keyword evidence="4" id="KW-1185">Reference proteome</keyword>
<protein>
    <recommendedName>
        <fullName evidence="6">WD40-like Beta Propeller Repeat</fullName>
    </recommendedName>
</protein>
<evidence type="ECO:0008006" key="6">
    <source>
        <dbReference type="Google" id="ProtNLM"/>
    </source>
</evidence>
<name>H1XRC6_CALAY</name>
<keyword evidence="1" id="KW-0732">Signal</keyword>
<reference evidence="2 5" key="2">
    <citation type="submission" date="2016-11" db="EMBL/GenBank/DDBJ databases">
        <title>Genomic analysis of Caldithrix abyssi and proposal of a novel bacterial phylum Caldithrichaeota.</title>
        <authorList>
            <person name="Kublanov I."/>
            <person name="Sigalova O."/>
            <person name="Gavrilov S."/>
            <person name="Lebedinsky A."/>
            <person name="Ivanova N."/>
            <person name="Daum C."/>
            <person name="Reddy T."/>
            <person name="Klenk H.P."/>
            <person name="Goker M."/>
            <person name="Reva O."/>
            <person name="Miroshnichenko M."/>
            <person name="Kyprides N."/>
            <person name="Woyke T."/>
            <person name="Gelfand M."/>
        </authorList>
    </citation>
    <scope>NUCLEOTIDE SEQUENCE [LARGE SCALE GENOMIC DNA]</scope>
    <source>
        <strain evidence="2 5">LF13</strain>
    </source>
</reference>
<sequence precursor="true">MKRFSSLVILVFLFLTFCSKMTTNTDHPVNFEAGQLSLTIDMKKAPAEVAYLKGFLARADHDTIFFDFEIVDGLAYATINEVENGEWYLQVDAYDGSGNRKYSGSVYVFVEAGKITPVFLNLVKIFGGIDITVSWGGVPQNMMLLMALNASDNWRILLMKEDGSKIFDLIDGRYPMWINDQRDKFMFLRNGDELCEFDLSTHNVKFIASLGVNANFLFYSRPLNRILFDYKYFGDYSYLWQLASVNVDGQDFHTILSDTSKKKYPATPPNSDWIYYHVNHNGRFQIYRIKHDGSQNQPVIAGDFHCEFPSFNRSGQQMVYTKISLDSSYKAVVIHNLTTHQEQEIDVSQLGQPTYPAFSYDGADVIFSVIVGPEHKDRQLFRFNTNTNNLTQITAGREYFWYARPVFW</sequence>
<evidence type="ECO:0000313" key="2">
    <source>
        <dbReference type="EMBL" id="APF18396.1"/>
    </source>
</evidence>
<dbReference type="AlphaFoldDB" id="H1XRC6"/>
<dbReference type="HOGENOM" id="CLU_673832_0_0_0"/>
<dbReference type="KEGG" id="caby:Cabys_1647"/>
<dbReference type="Proteomes" id="UP000183868">
    <property type="component" value="Chromosome"/>
</dbReference>
<dbReference type="PaxDb" id="880073-Calab_2800"/>
<dbReference type="EMBL" id="CP018099">
    <property type="protein sequence ID" value="APF18396.1"/>
    <property type="molecule type" value="Genomic_DNA"/>
</dbReference>
<dbReference type="Gene3D" id="2.120.10.30">
    <property type="entry name" value="TolB, C-terminal domain"/>
    <property type="match status" value="1"/>
</dbReference>
<dbReference type="PANTHER" id="PTHR36842">
    <property type="entry name" value="PROTEIN TOLB HOMOLOG"/>
    <property type="match status" value="1"/>
</dbReference>
<feature type="chain" id="PRO_5010834590" description="WD40-like Beta Propeller Repeat" evidence="1">
    <location>
        <begin position="23"/>
        <end position="408"/>
    </location>
</feature>
<reference evidence="3 4" key="1">
    <citation type="submission" date="2011-09" db="EMBL/GenBank/DDBJ databases">
        <title>The permanent draft genome of Caldithrix abyssi DSM 13497.</title>
        <authorList>
            <consortium name="US DOE Joint Genome Institute (JGI-PGF)"/>
            <person name="Lucas S."/>
            <person name="Han J."/>
            <person name="Lapidus A."/>
            <person name="Bruce D."/>
            <person name="Goodwin L."/>
            <person name="Pitluck S."/>
            <person name="Peters L."/>
            <person name="Kyrpides N."/>
            <person name="Mavromatis K."/>
            <person name="Ivanova N."/>
            <person name="Mikhailova N."/>
            <person name="Chertkov O."/>
            <person name="Detter J.C."/>
            <person name="Tapia R."/>
            <person name="Han C."/>
            <person name="Land M."/>
            <person name="Hauser L."/>
            <person name="Markowitz V."/>
            <person name="Cheng J.-F."/>
            <person name="Hugenholtz P."/>
            <person name="Woyke T."/>
            <person name="Wu D."/>
            <person name="Spring S."/>
            <person name="Brambilla E."/>
            <person name="Klenk H.-P."/>
            <person name="Eisen J.A."/>
        </authorList>
    </citation>
    <scope>NUCLEOTIDE SEQUENCE [LARGE SCALE GENOMIC DNA]</scope>
    <source>
        <strain evidence="3 4">DSM 13497</strain>
    </source>
</reference>
<feature type="signal peptide" evidence="1">
    <location>
        <begin position="1"/>
        <end position="22"/>
    </location>
</feature>
<dbReference type="InterPro" id="IPR011042">
    <property type="entry name" value="6-blade_b-propeller_TolB-like"/>
</dbReference>
<organism evidence="3 4">
    <name type="scientific">Caldithrix abyssi DSM 13497</name>
    <dbReference type="NCBI Taxonomy" id="880073"/>
    <lineage>
        <taxon>Bacteria</taxon>
        <taxon>Pseudomonadati</taxon>
        <taxon>Calditrichota</taxon>
        <taxon>Calditrichia</taxon>
        <taxon>Calditrichales</taxon>
        <taxon>Calditrichaceae</taxon>
        <taxon>Caldithrix</taxon>
    </lineage>
</organism>
<dbReference type="STRING" id="880073.Cabys_1647"/>